<feature type="domain" description="HTH lysR-type" evidence="5">
    <location>
        <begin position="10"/>
        <end position="67"/>
    </location>
</feature>
<evidence type="ECO:0000313" key="6">
    <source>
        <dbReference type="EMBL" id="APG45487.1"/>
    </source>
</evidence>
<dbReference type="PANTHER" id="PTHR30537">
    <property type="entry name" value="HTH-TYPE TRANSCRIPTIONAL REGULATOR"/>
    <property type="match status" value="1"/>
</dbReference>
<dbReference type="EMBL" id="CP016364">
    <property type="protein sequence ID" value="APG45487.1"/>
    <property type="molecule type" value="Genomic_DNA"/>
</dbReference>
<dbReference type="OrthoDB" id="9804958at2"/>
<gene>
    <name evidence="6" type="ORF">PhaeoP97_00029</name>
</gene>
<evidence type="ECO:0000256" key="3">
    <source>
        <dbReference type="ARBA" id="ARBA00023125"/>
    </source>
</evidence>
<dbReference type="InterPro" id="IPR000847">
    <property type="entry name" value="LysR_HTH_N"/>
</dbReference>
<dbReference type="SUPFAM" id="SSF46785">
    <property type="entry name" value="Winged helix' DNA-binding domain"/>
    <property type="match status" value="1"/>
</dbReference>
<dbReference type="Pfam" id="PF00126">
    <property type="entry name" value="HTH_1"/>
    <property type="match status" value="1"/>
</dbReference>
<organism evidence="6 7">
    <name type="scientific">Phaeobacter porticola</name>
    <dbReference type="NCBI Taxonomy" id="1844006"/>
    <lineage>
        <taxon>Bacteria</taxon>
        <taxon>Pseudomonadati</taxon>
        <taxon>Pseudomonadota</taxon>
        <taxon>Alphaproteobacteria</taxon>
        <taxon>Rhodobacterales</taxon>
        <taxon>Roseobacteraceae</taxon>
        <taxon>Phaeobacter</taxon>
    </lineage>
</organism>
<keyword evidence="2" id="KW-0805">Transcription regulation</keyword>
<keyword evidence="4" id="KW-0804">Transcription</keyword>
<dbReference type="KEGG" id="php:PhaeoP97_00029"/>
<protein>
    <submittedName>
        <fullName evidence="6">Transcriptional regulator</fullName>
    </submittedName>
</protein>
<dbReference type="GO" id="GO:0006351">
    <property type="term" value="P:DNA-templated transcription"/>
    <property type="evidence" value="ECO:0007669"/>
    <property type="project" value="TreeGrafter"/>
</dbReference>
<sequence length="306" mass="34122">MQGRFRRTQHLLNALPVLEASVRLGSFTKAGEHLGLSQPAVSRHIANLEDQLSVKLFARNHNKLTVTRQGRDLANAVDLGLSHIDAAIRKTAGTAGAGGLRLACTQSFANCWLLPRFSSLRQAMGDVQVHLAVSHWLDDIDPDSVDMIAHWRPQGWAGWPRRQLFEEVTFPVCSQEYLDRNPALQNASEDPSVLIRPDLLHYEERAMEFAGWPEWFAASGIGYTALDQVFRYPSYQFMLQAAADGAGVALAWQHLAADKVASGELVQIGRDLHRNGAGYFLEYRDTGSTARFQQRLLDWFVAEAGR</sequence>
<dbReference type="GO" id="GO:0043565">
    <property type="term" value="F:sequence-specific DNA binding"/>
    <property type="evidence" value="ECO:0007669"/>
    <property type="project" value="TreeGrafter"/>
</dbReference>
<dbReference type="Gene3D" id="1.10.10.10">
    <property type="entry name" value="Winged helix-like DNA-binding domain superfamily/Winged helix DNA-binding domain"/>
    <property type="match status" value="1"/>
</dbReference>
<name>A0A1L3I0L3_9RHOB</name>
<evidence type="ECO:0000256" key="1">
    <source>
        <dbReference type="ARBA" id="ARBA00009437"/>
    </source>
</evidence>
<accession>A0A1L3I0L3</accession>
<dbReference type="InterPro" id="IPR036388">
    <property type="entry name" value="WH-like_DNA-bd_sf"/>
</dbReference>
<evidence type="ECO:0000259" key="5">
    <source>
        <dbReference type="PROSITE" id="PS50931"/>
    </source>
</evidence>
<comment type="similarity">
    <text evidence="1">Belongs to the LysR transcriptional regulatory family.</text>
</comment>
<proteinExistence type="inferred from homology"/>
<evidence type="ECO:0000313" key="7">
    <source>
        <dbReference type="Proteomes" id="UP000183859"/>
    </source>
</evidence>
<dbReference type="RefSeq" id="WP_072503341.1">
    <property type="nucleotide sequence ID" value="NZ_CP016364.1"/>
</dbReference>
<dbReference type="InterPro" id="IPR058163">
    <property type="entry name" value="LysR-type_TF_proteobact-type"/>
</dbReference>
<evidence type="ECO:0000256" key="4">
    <source>
        <dbReference type="ARBA" id="ARBA00023163"/>
    </source>
</evidence>
<dbReference type="PROSITE" id="PS50931">
    <property type="entry name" value="HTH_LYSR"/>
    <property type="match status" value="1"/>
</dbReference>
<dbReference type="Pfam" id="PF03466">
    <property type="entry name" value="LysR_substrate"/>
    <property type="match status" value="1"/>
</dbReference>
<dbReference type="PANTHER" id="PTHR30537:SF79">
    <property type="entry name" value="TRANSCRIPTIONAL REGULATOR-RELATED"/>
    <property type="match status" value="1"/>
</dbReference>
<dbReference type="STRING" id="1844006.PhaeoP97_00029"/>
<dbReference type="InterPro" id="IPR036390">
    <property type="entry name" value="WH_DNA-bd_sf"/>
</dbReference>
<keyword evidence="3" id="KW-0238">DNA-binding</keyword>
<evidence type="ECO:0000256" key="2">
    <source>
        <dbReference type="ARBA" id="ARBA00023015"/>
    </source>
</evidence>
<dbReference type="Proteomes" id="UP000183859">
    <property type="component" value="Chromosome"/>
</dbReference>
<dbReference type="PRINTS" id="PR00039">
    <property type="entry name" value="HTHLYSR"/>
</dbReference>
<dbReference type="AlphaFoldDB" id="A0A1L3I0L3"/>
<dbReference type="SUPFAM" id="SSF53850">
    <property type="entry name" value="Periplasmic binding protein-like II"/>
    <property type="match status" value="1"/>
</dbReference>
<dbReference type="GO" id="GO:0003700">
    <property type="term" value="F:DNA-binding transcription factor activity"/>
    <property type="evidence" value="ECO:0007669"/>
    <property type="project" value="InterPro"/>
</dbReference>
<keyword evidence="7" id="KW-1185">Reference proteome</keyword>
<dbReference type="Gene3D" id="3.40.190.10">
    <property type="entry name" value="Periplasmic binding protein-like II"/>
    <property type="match status" value="2"/>
</dbReference>
<reference evidence="7" key="1">
    <citation type="submission" date="2016-07" db="EMBL/GenBank/DDBJ databases">
        <title>Phaeobacter portensis sp. nov., a tropodithietic acid producing bacterium isolated from a German harbor.</title>
        <authorList>
            <person name="Freese H.M."/>
            <person name="Bunk B."/>
            <person name="Breider S."/>
            <person name="Brinkhoff T."/>
        </authorList>
    </citation>
    <scope>NUCLEOTIDE SEQUENCE [LARGE SCALE GENOMIC DNA]</scope>
    <source>
        <strain evidence="7">P97</strain>
    </source>
</reference>
<dbReference type="InterPro" id="IPR005119">
    <property type="entry name" value="LysR_subst-bd"/>
</dbReference>